<dbReference type="PANTHER" id="PTHR47216:SF4">
    <property type="entry name" value="OS01G0859400 PROTEIN"/>
    <property type="match status" value="1"/>
</dbReference>
<dbReference type="SMART" id="SM00195">
    <property type="entry name" value="DSPc"/>
    <property type="match status" value="1"/>
</dbReference>
<reference evidence="6" key="1">
    <citation type="submission" date="2020-05" db="EMBL/GenBank/DDBJ databases">
        <title>Frigoriglobus tundricola gen. nov., sp. nov., a psychrotolerant cellulolytic planctomycete of the family Gemmataceae with two divergent copies of 16S rRNA gene.</title>
        <authorList>
            <person name="Kulichevskaya I.S."/>
            <person name="Ivanova A.A."/>
            <person name="Naumoff D.G."/>
            <person name="Beletsky A.V."/>
            <person name="Rijpstra W.I.C."/>
            <person name="Sinninghe Damste J.S."/>
            <person name="Mardanov A.V."/>
            <person name="Ravin N.V."/>
            <person name="Dedysh S.N."/>
        </authorList>
    </citation>
    <scope>NUCLEOTIDE SEQUENCE [LARGE SCALE GENOMIC DNA]</scope>
    <source>
        <strain evidence="6">PL17</strain>
    </source>
</reference>
<keyword evidence="2" id="KW-0904">Protein phosphatase</keyword>
<feature type="transmembrane region" description="Helical" evidence="3">
    <location>
        <begin position="32"/>
        <end position="50"/>
    </location>
</feature>
<dbReference type="PROSITE" id="PS50056">
    <property type="entry name" value="TYR_PHOSPHATASE_2"/>
    <property type="match status" value="1"/>
</dbReference>
<feature type="domain" description="Tyrosine specific protein phosphatases" evidence="4">
    <location>
        <begin position="154"/>
        <end position="222"/>
    </location>
</feature>
<dbReference type="Gene3D" id="3.90.190.10">
    <property type="entry name" value="Protein tyrosine phosphatase superfamily"/>
    <property type="match status" value="1"/>
</dbReference>
<sequence length="231" mass="24953">MSAYGLVFAALAALAVATGALAREWVLRAGAAAVALSFLVVAVAYSGAGPRLLFKSPTGRRFVWAWGVHWPFFVFTAFAYHLSRLLTREAAHVRVAPNVFLGRRLSAREARHASAEGWLAVLDLAAELPEAPPLRTVTHYRSLPVLDATAMSLQELRAAVEWVTRHAASGPVYVHCALGHGRSAVVVAAYLIATGQAPDAPAALKHLRERRPGVRLHRSQRRVLDQFAGEG</sequence>
<dbReference type="InterPro" id="IPR000340">
    <property type="entry name" value="Dual-sp_phosphatase_cat-dom"/>
</dbReference>
<evidence type="ECO:0000256" key="3">
    <source>
        <dbReference type="SAM" id="Phobius"/>
    </source>
</evidence>
<gene>
    <name evidence="5" type="ORF">FTUN_3627</name>
</gene>
<keyword evidence="3" id="KW-0812">Transmembrane</keyword>
<dbReference type="InterPro" id="IPR020422">
    <property type="entry name" value="TYR_PHOSPHATASE_DUAL_dom"/>
</dbReference>
<dbReference type="RefSeq" id="WP_171471725.1">
    <property type="nucleotide sequence ID" value="NZ_CP053452.2"/>
</dbReference>
<dbReference type="InterPro" id="IPR016130">
    <property type="entry name" value="Tyr_Pase_AS"/>
</dbReference>
<dbReference type="InterPro" id="IPR029021">
    <property type="entry name" value="Prot-tyrosine_phosphatase-like"/>
</dbReference>
<dbReference type="PANTHER" id="PTHR47216">
    <property type="match status" value="1"/>
</dbReference>
<dbReference type="EMBL" id="CP053452">
    <property type="protein sequence ID" value="QJW96073.1"/>
    <property type="molecule type" value="Genomic_DNA"/>
</dbReference>
<dbReference type="InterPro" id="IPR003595">
    <property type="entry name" value="Tyr_Pase_cat"/>
</dbReference>
<proteinExistence type="predicted"/>
<dbReference type="Pfam" id="PF00782">
    <property type="entry name" value="DSPc"/>
    <property type="match status" value="1"/>
</dbReference>
<keyword evidence="3" id="KW-0472">Membrane</keyword>
<evidence type="ECO:0000256" key="1">
    <source>
        <dbReference type="ARBA" id="ARBA00022801"/>
    </source>
</evidence>
<evidence type="ECO:0000313" key="5">
    <source>
        <dbReference type="EMBL" id="QJW96073.1"/>
    </source>
</evidence>
<evidence type="ECO:0000313" key="6">
    <source>
        <dbReference type="Proteomes" id="UP000503447"/>
    </source>
</evidence>
<accession>A0A6M5YS18</accession>
<feature type="transmembrane region" description="Helical" evidence="3">
    <location>
        <begin position="62"/>
        <end position="82"/>
    </location>
</feature>
<dbReference type="SMART" id="SM00404">
    <property type="entry name" value="PTPc_motif"/>
    <property type="match status" value="1"/>
</dbReference>
<dbReference type="GO" id="GO:0004721">
    <property type="term" value="F:phosphoprotein phosphatase activity"/>
    <property type="evidence" value="ECO:0007669"/>
    <property type="project" value="UniProtKB-KW"/>
</dbReference>
<keyword evidence="1" id="KW-0378">Hydrolase</keyword>
<organism evidence="5 6">
    <name type="scientific">Frigoriglobus tundricola</name>
    <dbReference type="NCBI Taxonomy" id="2774151"/>
    <lineage>
        <taxon>Bacteria</taxon>
        <taxon>Pseudomonadati</taxon>
        <taxon>Planctomycetota</taxon>
        <taxon>Planctomycetia</taxon>
        <taxon>Gemmatales</taxon>
        <taxon>Gemmataceae</taxon>
        <taxon>Frigoriglobus</taxon>
    </lineage>
</organism>
<keyword evidence="3" id="KW-1133">Transmembrane helix</keyword>
<dbReference type="Proteomes" id="UP000503447">
    <property type="component" value="Chromosome"/>
</dbReference>
<dbReference type="SUPFAM" id="SSF52799">
    <property type="entry name" value="(Phosphotyrosine protein) phosphatases II"/>
    <property type="match status" value="1"/>
</dbReference>
<dbReference type="AlphaFoldDB" id="A0A6M5YS18"/>
<dbReference type="KEGG" id="ftj:FTUN_3627"/>
<evidence type="ECO:0000256" key="2">
    <source>
        <dbReference type="ARBA" id="ARBA00022912"/>
    </source>
</evidence>
<dbReference type="PROSITE" id="PS00383">
    <property type="entry name" value="TYR_PHOSPHATASE_1"/>
    <property type="match status" value="1"/>
</dbReference>
<keyword evidence="6" id="KW-1185">Reference proteome</keyword>
<evidence type="ECO:0000259" key="4">
    <source>
        <dbReference type="PROSITE" id="PS50056"/>
    </source>
</evidence>
<name>A0A6M5YS18_9BACT</name>
<dbReference type="InterPro" id="IPR000387">
    <property type="entry name" value="Tyr_Pase_dom"/>
</dbReference>
<protein>
    <recommendedName>
        <fullName evidence="4">Tyrosine specific protein phosphatases domain-containing protein</fullName>
    </recommendedName>
</protein>